<protein>
    <recommendedName>
        <fullName evidence="4">DUF2335 domain-containing protein</fullName>
    </recommendedName>
</protein>
<evidence type="ECO:0000313" key="2">
    <source>
        <dbReference type="EMBL" id="MDO5970024.1"/>
    </source>
</evidence>
<reference evidence="2" key="1">
    <citation type="submission" date="2023-07" db="EMBL/GenBank/DDBJ databases">
        <title>Two novel species in the genus Flavivirga.</title>
        <authorList>
            <person name="Kwon K."/>
        </authorList>
    </citation>
    <scope>NUCLEOTIDE SEQUENCE</scope>
    <source>
        <strain evidence="2">KCTC 52353</strain>
    </source>
</reference>
<keyword evidence="3" id="KW-1185">Reference proteome</keyword>
<evidence type="ECO:0000256" key="1">
    <source>
        <dbReference type="SAM" id="Phobius"/>
    </source>
</evidence>
<name>A0ABT8WA49_9FLAO</name>
<keyword evidence="1" id="KW-0812">Transmembrane</keyword>
<dbReference type="Proteomes" id="UP001176883">
    <property type="component" value="Unassembled WGS sequence"/>
</dbReference>
<gene>
    <name evidence="2" type="ORF">Q4Q35_09400</name>
</gene>
<organism evidence="2 3">
    <name type="scientific">Flavivirga aquimarina</name>
    <dbReference type="NCBI Taxonomy" id="2027862"/>
    <lineage>
        <taxon>Bacteria</taxon>
        <taxon>Pseudomonadati</taxon>
        <taxon>Bacteroidota</taxon>
        <taxon>Flavobacteriia</taxon>
        <taxon>Flavobacteriales</taxon>
        <taxon>Flavobacteriaceae</taxon>
        <taxon>Flavivirga</taxon>
    </lineage>
</organism>
<feature type="transmembrane region" description="Helical" evidence="1">
    <location>
        <begin position="94"/>
        <end position="110"/>
    </location>
</feature>
<keyword evidence="1" id="KW-0472">Membrane</keyword>
<dbReference type="EMBL" id="JAUOEK010000105">
    <property type="protein sequence ID" value="MDO5970024.1"/>
    <property type="molecule type" value="Genomic_DNA"/>
</dbReference>
<feature type="transmembrane region" description="Helical" evidence="1">
    <location>
        <begin position="116"/>
        <end position="138"/>
    </location>
</feature>
<proteinExistence type="predicted"/>
<keyword evidence="1" id="KW-1133">Transmembrane helix</keyword>
<sequence>MLDKKKHIINIAKLENNGELKKLLGEYELHPEAFSLIEKQLNVKAKNLINYAVEDAKKRNDRIIVSSNSRSAIEKLNSIKNSHKKTPLTEGMKMIGNIGLGICLTHLAYVSQNDNISINIIIVFSGIIGALLLGIGLFRK</sequence>
<comment type="caution">
    <text evidence="2">The sequence shown here is derived from an EMBL/GenBank/DDBJ whole genome shotgun (WGS) entry which is preliminary data.</text>
</comment>
<evidence type="ECO:0000313" key="3">
    <source>
        <dbReference type="Proteomes" id="UP001176883"/>
    </source>
</evidence>
<dbReference type="RefSeq" id="WP_303277718.1">
    <property type="nucleotide sequence ID" value="NZ_JAUOEK010000105.1"/>
</dbReference>
<evidence type="ECO:0008006" key="4">
    <source>
        <dbReference type="Google" id="ProtNLM"/>
    </source>
</evidence>
<accession>A0ABT8WA49</accession>